<protein>
    <submittedName>
        <fullName evidence="6">K Homology domain-containing protein</fullName>
    </submittedName>
</protein>
<keyword evidence="1" id="KW-0862">Zinc</keyword>
<evidence type="ECO:0000313" key="5">
    <source>
        <dbReference type="EMBL" id="CAL1154163.1"/>
    </source>
</evidence>
<evidence type="ECO:0000313" key="7">
    <source>
        <dbReference type="Proteomes" id="UP001152797"/>
    </source>
</evidence>
<keyword evidence="1" id="KW-0863">Zinc-finger</keyword>
<feature type="zinc finger region" description="C3H1-type" evidence="1">
    <location>
        <begin position="49"/>
        <end position="79"/>
    </location>
</feature>
<name>A0A9P1G5H8_9DINO</name>
<evidence type="ECO:0000313" key="4">
    <source>
        <dbReference type="EMBL" id="CAI4000788.1"/>
    </source>
</evidence>
<organism evidence="4">
    <name type="scientific">Cladocopium goreaui</name>
    <dbReference type="NCBI Taxonomy" id="2562237"/>
    <lineage>
        <taxon>Eukaryota</taxon>
        <taxon>Sar</taxon>
        <taxon>Alveolata</taxon>
        <taxon>Dinophyceae</taxon>
        <taxon>Suessiales</taxon>
        <taxon>Symbiodiniaceae</taxon>
        <taxon>Cladocopium</taxon>
    </lineage>
</organism>
<accession>A0A9P1G5H8</accession>
<feature type="region of interest" description="Disordered" evidence="2">
    <location>
        <begin position="12"/>
        <end position="42"/>
    </location>
</feature>
<keyword evidence="1" id="KW-0479">Metal-binding</keyword>
<dbReference type="EMBL" id="CAMXCT010002837">
    <property type="protein sequence ID" value="CAI4000788.1"/>
    <property type="molecule type" value="Genomic_DNA"/>
</dbReference>
<reference evidence="4" key="1">
    <citation type="submission" date="2022-10" db="EMBL/GenBank/DDBJ databases">
        <authorList>
            <person name="Chen Y."/>
            <person name="Dougan E. K."/>
            <person name="Chan C."/>
            <person name="Rhodes N."/>
            <person name="Thang M."/>
        </authorList>
    </citation>
    <scope>NUCLEOTIDE SEQUENCE</scope>
</reference>
<reference evidence="5" key="2">
    <citation type="submission" date="2024-04" db="EMBL/GenBank/DDBJ databases">
        <authorList>
            <person name="Chen Y."/>
            <person name="Shah S."/>
            <person name="Dougan E. K."/>
            <person name="Thang M."/>
            <person name="Chan C."/>
        </authorList>
    </citation>
    <scope>NUCLEOTIDE SEQUENCE [LARGE SCALE GENOMIC DNA]</scope>
</reference>
<dbReference type="AlphaFoldDB" id="A0A9P1G5H8"/>
<evidence type="ECO:0000313" key="6">
    <source>
        <dbReference type="EMBL" id="CAL4788100.1"/>
    </source>
</evidence>
<sequence length="117" mass="12153">AKALLQEAVTAAMAEQGQGRKGRGKGQRKGTPQNLSSDLVGDGAGGRAGFQEGICKWYAAGFCKFHSETGCKNGLHDAEAALKAEADWVAQGPASCNPDEVKRPILLLLDLEGGGNK</sequence>
<proteinExistence type="predicted"/>
<dbReference type="GO" id="GO:0008270">
    <property type="term" value="F:zinc ion binding"/>
    <property type="evidence" value="ECO:0007669"/>
    <property type="project" value="UniProtKB-KW"/>
</dbReference>
<feature type="non-terminal residue" evidence="4">
    <location>
        <position position="1"/>
    </location>
</feature>
<dbReference type="InterPro" id="IPR000571">
    <property type="entry name" value="Znf_CCCH"/>
</dbReference>
<evidence type="ECO:0000256" key="1">
    <source>
        <dbReference type="PROSITE-ProRule" id="PRU00723"/>
    </source>
</evidence>
<dbReference type="PROSITE" id="PS50103">
    <property type="entry name" value="ZF_C3H1"/>
    <property type="match status" value="1"/>
</dbReference>
<feature type="domain" description="C3H1-type" evidence="3">
    <location>
        <begin position="49"/>
        <end position="79"/>
    </location>
</feature>
<evidence type="ECO:0000256" key="2">
    <source>
        <dbReference type="SAM" id="MobiDB-lite"/>
    </source>
</evidence>
<comment type="caution">
    <text evidence="4">The sequence shown here is derived from an EMBL/GenBank/DDBJ whole genome shotgun (WGS) entry which is preliminary data.</text>
</comment>
<dbReference type="EMBL" id="CAMXCT030002837">
    <property type="protein sequence ID" value="CAL4788100.1"/>
    <property type="molecule type" value="Genomic_DNA"/>
</dbReference>
<dbReference type="EMBL" id="CAMXCT020002837">
    <property type="protein sequence ID" value="CAL1154163.1"/>
    <property type="molecule type" value="Genomic_DNA"/>
</dbReference>
<gene>
    <name evidence="4" type="ORF">C1SCF055_LOCUS26879</name>
</gene>
<dbReference type="Proteomes" id="UP001152797">
    <property type="component" value="Unassembled WGS sequence"/>
</dbReference>
<evidence type="ECO:0000259" key="3">
    <source>
        <dbReference type="PROSITE" id="PS50103"/>
    </source>
</evidence>
<feature type="non-terminal residue" evidence="4">
    <location>
        <position position="117"/>
    </location>
</feature>
<keyword evidence="7" id="KW-1185">Reference proteome</keyword>